<dbReference type="STRING" id="39060.SAMN05660706_108124"/>
<evidence type="ECO:0000256" key="5">
    <source>
        <dbReference type="ARBA" id="ARBA00022990"/>
    </source>
</evidence>
<evidence type="ECO:0000259" key="6">
    <source>
        <dbReference type="Pfam" id="PF00501"/>
    </source>
</evidence>
<reference evidence="9" key="1">
    <citation type="submission" date="2016-10" db="EMBL/GenBank/DDBJ databases">
        <authorList>
            <person name="Varghese N."/>
            <person name="Submissions S."/>
        </authorList>
    </citation>
    <scope>NUCLEOTIDE SEQUENCE [LARGE SCALE GENOMIC DNA]</scope>
    <source>
        <strain evidence="9">DSM 3669</strain>
    </source>
</reference>
<dbReference type="AlphaFoldDB" id="A0A1I6DCA6"/>
<dbReference type="Pfam" id="PF00501">
    <property type="entry name" value="AMP-binding"/>
    <property type="match status" value="1"/>
</dbReference>
<dbReference type="GO" id="GO:0005829">
    <property type="term" value="C:cytosol"/>
    <property type="evidence" value="ECO:0007669"/>
    <property type="project" value="TreeGrafter"/>
</dbReference>
<dbReference type="InterPro" id="IPR045851">
    <property type="entry name" value="AMP-bd_C_sf"/>
</dbReference>
<dbReference type="GO" id="GO:0003987">
    <property type="term" value="F:acetate-CoA ligase activity"/>
    <property type="evidence" value="ECO:0007669"/>
    <property type="project" value="UniProtKB-EC"/>
</dbReference>
<dbReference type="Gene3D" id="3.30.300.30">
    <property type="match status" value="1"/>
</dbReference>
<name>A0A1I6DCA6_9FIRM</name>
<keyword evidence="9" id="KW-1185">Reference proteome</keyword>
<evidence type="ECO:0000256" key="2">
    <source>
        <dbReference type="ARBA" id="ARBA00022598"/>
    </source>
</evidence>
<keyword evidence="3" id="KW-0547">Nucleotide-binding</keyword>
<dbReference type="InterPro" id="IPR000873">
    <property type="entry name" value="AMP-dep_synth/lig_dom"/>
</dbReference>
<evidence type="ECO:0000313" key="9">
    <source>
        <dbReference type="Proteomes" id="UP000199584"/>
    </source>
</evidence>
<organism evidence="8 9">
    <name type="scientific">Desulfoscipio geothermicus DSM 3669</name>
    <dbReference type="NCBI Taxonomy" id="1121426"/>
    <lineage>
        <taxon>Bacteria</taxon>
        <taxon>Bacillati</taxon>
        <taxon>Bacillota</taxon>
        <taxon>Clostridia</taxon>
        <taxon>Eubacteriales</taxon>
        <taxon>Desulfallaceae</taxon>
        <taxon>Desulfoscipio</taxon>
    </lineage>
</organism>
<feature type="domain" description="AMP-binding enzyme C-terminal" evidence="7">
    <location>
        <begin position="468"/>
        <end position="546"/>
    </location>
</feature>
<dbReference type="GO" id="GO:0006085">
    <property type="term" value="P:acetyl-CoA biosynthetic process"/>
    <property type="evidence" value="ECO:0007669"/>
    <property type="project" value="TreeGrafter"/>
</dbReference>
<feature type="domain" description="AMP-dependent synthetase/ligase" evidence="6">
    <location>
        <begin position="56"/>
        <end position="407"/>
    </location>
</feature>
<dbReference type="InterPro" id="IPR042099">
    <property type="entry name" value="ANL_N_sf"/>
</dbReference>
<gene>
    <name evidence="8" type="ORF">SAMN05660706_108124</name>
</gene>
<evidence type="ECO:0000259" key="7">
    <source>
        <dbReference type="Pfam" id="PF13193"/>
    </source>
</evidence>
<evidence type="ECO:0000256" key="1">
    <source>
        <dbReference type="ARBA" id="ARBA00013275"/>
    </source>
</evidence>
<dbReference type="Pfam" id="PF13193">
    <property type="entry name" value="AMP-binding_C"/>
    <property type="match status" value="1"/>
</dbReference>
<dbReference type="InterPro" id="IPR025110">
    <property type="entry name" value="AMP-bd_C"/>
</dbReference>
<dbReference type="PANTHER" id="PTHR24095:SF14">
    <property type="entry name" value="ACETYL-COENZYME A SYNTHETASE 1"/>
    <property type="match status" value="1"/>
</dbReference>
<dbReference type="Gene3D" id="3.40.50.12780">
    <property type="entry name" value="N-terminal domain of ligase-like"/>
    <property type="match status" value="1"/>
</dbReference>
<dbReference type="GO" id="GO:0005524">
    <property type="term" value="F:ATP binding"/>
    <property type="evidence" value="ECO:0007669"/>
    <property type="project" value="UniProtKB-KW"/>
</dbReference>
<dbReference type="SUPFAM" id="SSF56801">
    <property type="entry name" value="Acetyl-CoA synthetase-like"/>
    <property type="match status" value="1"/>
</dbReference>
<dbReference type="NCBIfam" id="NF003313">
    <property type="entry name" value="PRK04319.1"/>
    <property type="match status" value="1"/>
</dbReference>
<evidence type="ECO:0000256" key="3">
    <source>
        <dbReference type="ARBA" id="ARBA00022741"/>
    </source>
</evidence>
<keyword evidence="5" id="KW-0007">Acetylation</keyword>
<dbReference type="RefSeq" id="WP_092482686.1">
    <property type="nucleotide sequence ID" value="NZ_FOYM01000008.1"/>
</dbReference>
<dbReference type="EC" id="6.2.1.1" evidence="1"/>
<accession>A0A1I6DCA6</accession>
<proteinExistence type="predicted"/>
<dbReference type="EMBL" id="FOYM01000008">
    <property type="protein sequence ID" value="SFR03038.1"/>
    <property type="molecule type" value="Genomic_DNA"/>
</dbReference>
<sequence length="561" mass="63288">MGNQKIIGALPGEHNLQDYDKACREFSFEMLAREFYGNAGKINIVHRVIDHNIERGRGDRMALYYDADDRQASYTFNELNEQVNRFANVLDKYGLQKGDRLAIFLPRSPELYISFLGAAKKGVIVVPMFEAFMKDAVRERLLSSGAQALVTNAELLSRVPRQELPDLRAVLITQGAGDAQTLDWYSEVAGASPRTEFCWVNREDPLFILYAAGADGRPKGLVHVHDMMLGLWATAAWVHDLKEDDVYWCTADPGWITGIAYGFWAPWLHGVPVLVKGGRFDAEQWCRALEKYRVSVWYSAPTAFRMIIAAGKEVYGRYDLGRLRHILSVGEPLTDDVMQWSLETLGVPIYDTWWMSETGMNMICNLRCLNIKMGSIGRPVPGIQAAVVDDEGNELPPYRIGNLAVRAGWPAMARDVWGNREKYEEYFRLKPWFISGDAAYMDEDGYFYFQGRVDGVINTAGERVGPWEVEEKLREHPAVQDAGVAGKPDKIRGEIIKAYVVLQPGYEWSHALGEELRNFVKTGLAAHAAPREFAVKESIPKTPDGKVDRKVLRGWVLELGK</sequence>
<evidence type="ECO:0000256" key="4">
    <source>
        <dbReference type="ARBA" id="ARBA00022840"/>
    </source>
</evidence>
<evidence type="ECO:0000313" key="8">
    <source>
        <dbReference type="EMBL" id="SFR03038.1"/>
    </source>
</evidence>
<dbReference type="OrthoDB" id="9778383at2"/>
<dbReference type="PANTHER" id="PTHR24095">
    <property type="entry name" value="ACETYL-COENZYME A SYNTHETASE"/>
    <property type="match status" value="1"/>
</dbReference>
<protein>
    <recommendedName>
        <fullName evidence="1">acetate--CoA ligase</fullName>
        <ecNumber evidence="1">6.2.1.1</ecNumber>
    </recommendedName>
</protein>
<keyword evidence="2" id="KW-0436">Ligase</keyword>
<keyword evidence="4" id="KW-0067">ATP-binding</keyword>
<dbReference type="Proteomes" id="UP000199584">
    <property type="component" value="Unassembled WGS sequence"/>
</dbReference>